<dbReference type="PANTHER" id="PTHR45632">
    <property type="entry name" value="LD33804P"/>
    <property type="match status" value="1"/>
</dbReference>
<dbReference type="InterPro" id="IPR015915">
    <property type="entry name" value="Kelch-typ_b-propeller"/>
</dbReference>
<keyword evidence="3" id="KW-1185">Reference proteome</keyword>
<dbReference type="PANTHER" id="PTHR45632:SF17">
    <property type="entry name" value="KELCH-LIKE PROTEIN 31"/>
    <property type="match status" value="1"/>
</dbReference>
<dbReference type="SUPFAM" id="SSF117281">
    <property type="entry name" value="Kelch motif"/>
    <property type="match status" value="1"/>
</dbReference>
<dbReference type="Pfam" id="PF01344">
    <property type="entry name" value="Kelch_1"/>
    <property type="match status" value="3"/>
</dbReference>
<name>A0A2G9TPI4_TELCI</name>
<dbReference type="Gene3D" id="2.120.10.80">
    <property type="entry name" value="Kelch-type beta propeller"/>
    <property type="match status" value="1"/>
</dbReference>
<protein>
    <submittedName>
        <fullName evidence="2">Kelch repeat protein</fullName>
    </submittedName>
</protein>
<organism evidence="2 3">
    <name type="scientific">Teladorsagia circumcincta</name>
    <name type="common">Brown stomach worm</name>
    <name type="synonym">Ostertagia circumcincta</name>
    <dbReference type="NCBI Taxonomy" id="45464"/>
    <lineage>
        <taxon>Eukaryota</taxon>
        <taxon>Metazoa</taxon>
        <taxon>Ecdysozoa</taxon>
        <taxon>Nematoda</taxon>
        <taxon>Chromadorea</taxon>
        <taxon>Rhabditida</taxon>
        <taxon>Rhabditina</taxon>
        <taxon>Rhabditomorpha</taxon>
        <taxon>Strongyloidea</taxon>
        <taxon>Trichostrongylidae</taxon>
        <taxon>Teladorsagia</taxon>
    </lineage>
</organism>
<gene>
    <name evidence="2" type="ORF">TELCIR_19177</name>
</gene>
<reference evidence="2 3" key="1">
    <citation type="submission" date="2015-09" db="EMBL/GenBank/DDBJ databases">
        <title>Draft genome of the parasitic nematode Teladorsagia circumcincta isolate WARC Sus (inbred).</title>
        <authorList>
            <person name="Mitreva M."/>
        </authorList>
    </citation>
    <scope>NUCLEOTIDE SEQUENCE [LARGE SCALE GENOMIC DNA]</scope>
    <source>
        <strain evidence="2 3">S</strain>
    </source>
</reference>
<proteinExistence type="predicted"/>
<keyword evidence="1" id="KW-0880">Kelch repeat</keyword>
<dbReference type="AlphaFoldDB" id="A0A2G9TPI4"/>
<accession>A0A2G9TPI4</accession>
<dbReference type="Proteomes" id="UP000230423">
    <property type="component" value="Unassembled WGS sequence"/>
</dbReference>
<dbReference type="SMART" id="SM00612">
    <property type="entry name" value="Kelch"/>
    <property type="match status" value="3"/>
</dbReference>
<feature type="non-terminal residue" evidence="2">
    <location>
        <position position="1"/>
    </location>
</feature>
<dbReference type="EMBL" id="KZ358043">
    <property type="protein sequence ID" value="PIO59362.1"/>
    <property type="molecule type" value="Genomic_DNA"/>
</dbReference>
<dbReference type="OrthoDB" id="45365at2759"/>
<evidence type="ECO:0000313" key="3">
    <source>
        <dbReference type="Proteomes" id="UP000230423"/>
    </source>
</evidence>
<evidence type="ECO:0000313" key="2">
    <source>
        <dbReference type="EMBL" id="PIO59362.1"/>
    </source>
</evidence>
<evidence type="ECO:0000256" key="1">
    <source>
        <dbReference type="ARBA" id="ARBA00022441"/>
    </source>
</evidence>
<dbReference type="InterPro" id="IPR006652">
    <property type="entry name" value="Kelch_1"/>
</dbReference>
<sequence length="179" mass="19783">FDPAAEAWSSDIAPMSHGRWLHGVATLDGFIYAVGGINIVTPVDVVERYDPHRNQWTSVAPMGTERYGHSVSVLDECLYAVGGCCKTSANTVERFDPRVGKWEQIRPMTTCRQFFGSAVFDGHLYAAGGRCGQHLLESSEKYNPATNEWTAVADMNGERSGVSPLTMFHVHSNIYKKNL</sequence>